<feature type="compositionally biased region" description="Polar residues" evidence="1">
    <location>
        <begin position="431"/>
        <end position="442"/>
    </location>
</feature>
<feature type="region of interest" description="Disordered" evidence="1">
    <location>
        <begin position="416"/>
        <end position="449"/>
    </location>
</feature>
<accession>A0AAV2IBF7</accession>
<dbReference type="EMBL" id="CAXITT010000474">
    <property type="protein sequence ID" value="CAL1542165.1"/>
    <property type="molecule type" value="Genomic_DNA"/>
</dbReference>
<dbReference type="AlphaFoldDB" id="A0AAV2IBF7"/>
<feature type="compositionally biased region" description="Polar residues" evidence="1">
    <location>
        <begin position="352"/>
        <end position="361"/>
    </location>
</feature>
<comment type="caution">
    <text evidence="2">The sequence shown here is derived from an EMBL/GenBank/DDBJ whole genome shotgun (WGS) entry which is preliminary data.</text>
</comment>
<evidence type="ECO:0000313" key="3">
    <source>
        <dbReference type="Proteomes" id="UP001497497"/>
    </source>
</evidence>
<keyword evidence="3" id="KW-1185">Reference proteome</keyword>
<feature type="region of interest" description="Disordered" evidence="1">
    <location>
        <begin position="347"/>
        <end position="383"/>
    </location>
</feature>
<evidence type="ECO:0000313" key="2">
    <source>
        <dbReference type="EMBL" id="CAL1542165.1"/>
    </source>
</evidence>
<name>A0AAV2IBF7_LYMST</name>
<dbReference type="Proteomes" id="UP001497497">
    <property type="component" value="Unassembled WGS sequence"/>
</dbReference>
<protein>
    <submittedName>
        <fullName evidence="2">Uncharacterized protein</fullName>
    </submittedName>
</protein>
<reference evidence="2 3" key="1">
    <citation type="submission" date="2024-04" db="EMBL/GenBank/DDBJ databases">
        <authorList>
            <consortium name="Genoscope - CEA"/>
            <person name="William W."/>
        </authorList>
    </citation>
    <scope>NUCLEOTIDE SEQUENCE [LARGE SCALE GENOMIC DNA]</scope>
</reference>
<evidence type="ECO:0000256" key="1">
    <source>
        <dbReference type="SAM" id="MobiDB-lite"/>
    </source>
</evidence>
<sequence length="558" mass="62214">MPVCVGLCAHVHGTGDILSRKRSAQNVDTATMGSPSAVLTSHSLGRMILATLLVWAFSLTGCLGESPPRERAARALDIAGRLGAMTYDSSVTEGEPIVSVQYDVDMRSELTGGHRNGQSEIDRRLIKIERLLENLAMVNQHLGVDTKTLDHKPYLSSQSSKKAAQPPVPLNEVSEQYILKKLTEMYNLHQVGYTPNVEIPYESVEPAGSELPFQVVARIDLILSAEERVQRIRRKQFRRTPAVDSYKRGTDSFAFDLGEHDQEDFNDMERVSDKQRDPMVAMQLLDTSKRNGDATSVRVAAEATTRGDSNTALPTLYAMSERFARQNTLHDQGPSGSVHFHIDGADARDTSQHSYPDSSGSDDVADISPVAGDRGLGFHDPTSLKSLIHGTVQKMEDRLKKRRWLRDYDGGDLVSDSQTGTSFYARDDTGPRSSPSATSDQYLNGFDDDDETDDVLHKMSYRKDQDVPAAVLKAVLTGSVPTDREFWQNLSSYLDSKPYLSRSRRNADDYMNQFRRKMRARLSITYGHVMPCEYQDRYYCMNGGTCVFVGALKLKTCR</sequence>
<gene>
    <name evidence="2" type="ORF">GSLYS_00015771001</name>
</gene>
<proteinExistence type="predicted"/>
<organism evidence="2 3">
    <name type="scientific">Lymnaea stagnalis</name>
    <name type="common">Great pond snail</name>
    <name type="synonym">Helix stagnalis</name>
    <dbReference type="NCBI Taxonomy" id="6523"/>
    <lineage>
        <taxon>Eukaryota</taxon>
        <taxon>Metazoa</taxon>
        <taxon>Spiralia</taxon>
        <taxon>Lophotrochozoa</taxon>
        <taxon>Mollusca</taxon>
        <taxon>Gastropoda</taxon>
        <taxon>Heterobranchia</taxon>
        <taxon>Euthyneura</taxon>
        <taxon>Panpulmonata</taxon>
        <taxon>Hygrophila</taxon>
        <taxon>Lymnaeoidea</taxon>
        <taxon>Lymnaeidae</taxon>
        <taxon>Lymnaea</taxon>
    </lineage>
</organism>